<dbReference type="GO" id="GO:0045820">
    <property type="term" value="P:negative regulation of glycolytic process"/>
    <property type="evidence" value="ECO:0007669"/>
    <property type="project" value="TreeGrafter"/>
</dbReference>
<dbReference type="PANTHER" id="PTHR46517:SF1">
    <property type="entry name" value="FRUCTOSE-2,6-BISPHOSPHATASE TIGAR"/>
    <property type="match status" value="1"/>
</dbReference>
<name>A0AAE6M1Y6_LEUCA</name>
<protein>
    <submittedName>
        <fullName evidence="5">Histidine phosphatase family protein</fullName>
    </submittedName>
</protein>
<feature type="active site" description="Tele-phosphohistidine intermediate" evidence="2">
    <location>
        <position position="8"/>
    </location>
</feature>
<evidence type="ECO:0000256" key="2">
    <source>
        <dbReference type="PIRSR" id="PIRSR613078-1"/>
    </source>
</evidence>
<reference evidence="5 6" key="1">
    <citation type="submission" date="2019-06" db="EMBL/GenBank/DDBJ databases">
        <title>Genome analyses of bacteria isolated from kimchi.</title>
        <authorList>
            <person name="Lee S."/>
            <person name="Ahn S."/>
            <person name="Roh S."/>
        </authorList>
    </citation>
    <scope>NUCLEOTIDE SEQUENCE [LARGE SCALE GENOMIC DNA]</scope>
    <source>
        <strain evidence="5 6">CBA3620</strain>
    </source>
</reference>
<evidence type="ECO:0000256" key="3">
    <source>
        <dbReference type="PIRSR" id="PIRSR613078-2"/>
    </source>
</evidence>
<dbReference type="SMART" id="SM00855">
    <property type="entry name" value="PGAM"/>
    <property type="match status" value="1"/>
</dbReference>
<dbReference type="RefSeq" id="WP_014974994.1">
    <property type="nucleotide sequence ID" value="NZ_CP042374.1"/>
</dbReference>
<dbReference type="Proteomes" id="UP000321332">
    <property type="component" value="Chromosome"/>
</dbReference>
<dbReference type="GeneID" id="61187148"/>
<feature type="binding site" evidence="3">
    <location>
        <position position="57"/>
    </location>
    <ligand>
        <name>substrate</name>
    </ligand>
</feature>
<gene>
    <name evidence="5" type="ORF">FGL89_05265</name>
</gene>
<dbReference type="CDD" id="cd07067">
    <property type="entry name" value="HP_PGM_like"/>
    <property type="match status" value="1"/>
</dbReference>
<dbReference type="GO" id="GO:0043456">
    <property type="term" value="P:regulation of pentose-phosphate shunt"/>
    <property type="evidence" value="ECO:0007669"/>
    <property type="project" value="TreeGrafter"/>
</dbReference>
<dbReference type="GO" id="GO:0005829">
    <property type="term" value="C:cytosol"/>
    <property type="evidence" value="ECO:0007669"/>
    <property type="project" value="TreeGrafter"/>
</dbReference>
<feature type="active site" description="Proton donor/acceptor" evidence="2">
    <location>
        <position position="84"/>
    </location>
</feature>
<feature type="site" description="Transition state stabilizer" evidence="4">
    <location>
        <position position="170"/>
    </location>
</feature>
<evidence type="ECO:0000256" key="1">
    <source>
        <dbReference type="ARBA" id="ARBA00022801"/>
    </source>
</evidence>
<dbReference type="Gene3D" id="3.40.50.1240">
    <property type="entry name" value="Phosphoglycerate mutase-like"/>
    <property type="match status" value="1"/>
</dbReference>
<dbReference type="EMBL" id="CP042374">
    <property type="protein sequence ID" value="QEA33572.1"/>
    <property type="molecule type" value="Genomic_DNA"/>
</dbReference>
<dbReference type="Pfam" id="PF00300">
    <property type="entry name" value="His_Phos_1"/>
    <property type="match status" value="1"/>
</dbReference>
<dbReference type="InterPro" id="IPR013078">
    <property type="entry name" value="His_Pase_superF_clade-1"/>
</dbReference>
<dbReference type="PANTHER" id="PTHR46517">
    <property type="entry name" value="FRUCTOSE-2,6-BISPHOSPHATASE TIGAR"/>
    <property type="match status" value="1"/>
</dbReference>
<evidence type="ECO:0000256" key="4">
    <source>
        <dbReference type="PIRSR" id="PIRSR613078-3"/>
    </source>
</evidence>
<dbReference type="GO" id="GO:0004331">
    <property type="term" value="F:fructose-2,6-bisphosphate 2-phosphatase activity"/>
    <property type="evidence" value="ECO:0007669"/>
    <property type="project" value="TreeGrafter"/>
</dbReference>
<proteinExistence type="predicted"/>
<feature type="binding site" evidence="3">
    <location>
        <begin position="7"/>
        <end position="14"/>
    </location>
    <ligand>
        <name>substrate</name>
    </ligand>
</feature>
<accession>A0AAE6M1Y6</accession>
<keyword evidence="1" id="KW-0378">Hydrolase</keyword>
<dbReference type="SUPFAM" id="SSF53254">
    <property type="entry name" value="Phosphoglycerate mutase-like"/>
    <property type="match status" value="1"/>
</dbReference>
<dbReference type="InterPro" id="IPR029033">
    <property type="entry name" value="His_PPase_superfam"/>
</dbReference>
<evidence type="ECO:0000313" key="5">
    <source>
        <dbReference type="EMBL" id="QEA33572.1"/>
    </source>
</evidence>
<sequence>MKIYAVRHGQTIFNTLDKVQGWADTPLTDQGKQDGQAAGRRLQNVKFDAAISSDTSRAIHTAEYILSANNHDSPKLTFTSDWREYFFGSFEGGLNADVWKATGQALGIDSDSPDEITKQADMTTIMDTIYQVDPKHLGESASDFWQRIDHSLATLHKTYASDATVLLVSHGQLIWNLAQHYGHLSKANRPQNGAVAVFDMANDGTLSVEMFNDTSTVF</sequence>
<evidence type="ECO:0000313" key="6">
    <source>
        <dbReference type="Proteomes" id="UP000321332"/>
    </source>
</evidence>
<organism evidence="5 6">
    <name type="scientific">Leuconostoc carnosum</name>
    <dbReference type="NCBI Taxonomy" id="1252"/>
    <lineage>
        <taxon>Bacteria</taxon>
        <taxon>Bacillati</taxon>
        <taxon>Bacillota</taxon>
        <taxon>Bacilli</taxon>
        <taxon>Lactobacillales</taxon>
        <taxon>Lactobacillaceae</taxon>
        <taxon>Leuconostoc</taxon>
    </lineage>
</organism>
<dbReference type="AlphaFoldDB" id="A0AAE6M1Y6"/>
<dbReference type="OMA" id="IVYQDGT"/>
<dbReference type="InterPro" id="IPR051695">
    <property type="entry name" value="Phosphoglycerate_Mutase"/>
</dbReference>